<feature type="transmembrane region" description="Helical" evidence="6">
    <location>
        <begin position="6"/>
        <end position="24"/>
    </location>
</feature>
<dbReference type="InterPro" id="IPR002557">
    <property type="entry name" value="Chitin-bd_dom"/>
</dbReference>
<keyword evidence="5" id="KW-0325">Glycoprotein</keyword>
<keyword evidence="2" id="KW-0732">Signal</keyword>
<dbReference type="PANTHER" id="PTHR23301">
    <property type="entry name" value="CHITIN BINDING PERITROPHIN-A"/>
    <property type="match status" value="1"/>
</dbReference>
<keyword evidence="6" id="KW-0812">Transmembrane</keyword>
<feature type="domain" description="Chitin-binding type-2" evidence="7">
    <location>
        <begin position="35"/>
        <end position="92"/>
    </location>
</feature>
<proteinExistence type="predicted"/>
<evidence type="ECO:0000259" key="7">
    <source>
        <dbReference type="PROSITE" id="PS50940"/>
    </source>
</evidence>
<keyword evidence="6" id="KW-0472">Membrane</keyword>
<dbReference type="SUPFAM" id="SSF57625">
    <property type="entry name" value="Invertebrate chitin-binding proteins"/>
    <property type="match status" value="2"/>
</dbReference>
<evidence type="ECO:0000313" key="8">
    <source>
        <dbReference type="EMBL" id="AXS01159.1"/>
    </source>
</evidence>
<dbReference type="GO" id="GO:0005576">
    <property type="term" value="C:extracellular region"/>
    <property type="evidence" value="ECO:0007669"/>
    <property type="project" value="InterPro"/>
</dbReference>
<dbReference type="InterPro" id="IPR051940">
    <property type="entry name" value="Chitin_bind-dev_reg"/>
</dbReference>
<organism evidence="8">
    <name type="scientific">Spodoptera frugiperda granulovirus</name>
    <dbReference type="NCBI Taxonomy" id="307454"/>
    <lineage>
        <taxon>Viruses</taxon>
        <taxon>Viruses incertae sedis</taxon>
        <taxon>Naldaviricetes</taxon>
        <taxon>Lefavirales</taxon>
        <taxon>Baculoviridae</taxon>
        <taxon>Betabaculovirus</taxon>
        <taxon>Betabaculovirus spofrugiperdae</taxon>
    </lineage>
</organism>
<name>A0A346QW59_9BBAC</name>
<feature type="domain" description="Chitin-binding type-2" evidence="7">
    <location>
        <begin position="100"/>
        <end position="157"/>
    </location>
</feature>
<dbReference type="InterPro" id="IPR036508">
    <property type="entry name" value="Chitin-bd_dom_sf"/>
</dbReference>
<keyword evidence="4" id="KW-1015">Disulfide bond</keyword>
<keyword evidence="3" id="KW-0677">Repeat</keyword>
<dbReference type="EMBL" id="MH170055">
    <property type="protein sequence ID" value="AXS01159.1"/>
    <property type="molecule type" value="Genomic_DNA"/>
</dbReference>
<dbReference type="PROSITE" id="PS50940">
    <property type="entry name" value="CHIT_BIND_II"/>
    <property type="match status" value="2"/>
</dbReference>
<reference evidence="8" key="1">
    <citation type="journal article" date="2018" name="PLoS ONE">
        <title>Genomic analysis of an Argentinean isolate of Spodoptera frugiperda granulovirus reveals that various baculoviruses code for Lef-7 proteins with three F-box domains.</title>
        <authorList>
            <person name="Ferrelli M.L."/>
            <person name="Pidre M.L."/>
            <person name="Ghiringhelli P.D."/>
            <person name="Torres S."/>
            <person name="Fabre M.L."/>
            <person name="Masson T."/>
            <person name="Cedola M.T."/>
            <person name="Sciocco-Cap A."/>
            <person name="Romanowski V."/>
        </authorList>
    </citation>
    <scope>NUCLEOTIDE SEQUENCE</scope>
    <source>
        <strain evidence="8">ARG</strain>
    </source>
</reference>
<accession>A0A346QW59</accession>
<evidence type="ECO:0000256" key="2">
    <source>
        <dbReference type="ARBA" id="ARBA00022729"/>
    </source>
</evidence>
<evidence type="ECO:0000256" key="1">
    <source>
        <dbReference type="ARBA" id="ARBA00022669"/>
    </source>
</evidence>
<protein>
    <submittedName>
        <fullName evidence="8">Chtb-2c</fullName>
    </submittedName>
</protein>
<keyword evidence="6" id="KW-1133">Transmembrane helix</keyword>
<evidence type="ECO:0000256" key="6">
    <source>
        <dbReference type="SAM" id="Phobius"/>
    </source>
</evidence>
<dbReference type="Gene3D" id="2.170.140.10">
    <property type="entry name" value="Chitin binding domain"/>
    <property type="match status" value="2"/>
</dbReference>
<evidence type="ECO:0000256" key="4">
    <source>
        <dbReference type="ARBA" id="ARBA00023157"/>
    </source>
</evidence>
<dbReference type="Pfam" id="PF01607">
    <property type="entry name" value="CBM_14"/>
    <property type="match status" value="2"/>
</dbReference>
<dbReference type="PANTHER" id="PTHR23301:SF97">
    <property type="entry name" value="RE09177P"/>
    <property type="match status" value="1"/>
</dbReference>
<evidence type="ECO:0000256" key="5">
    <source>
        <dbReference type="ARBA" id="ARBA00023180"/>
    </source>
</evidence>
<dbReference type="GO" id="GO:0008061">
    <property type="term" value="F:chitin binding"/>
    <property type="evidence" value="ECO:0007669"/>
    <property type="project" value="UniProtKB-KW"/>
</dbReference>
<sequence>MNGVWWIVWIVVIVVIVIIVFINSNSNKIVDETIPIECPPGFIGNIADPNNCRQFYTCSVNGILGPSKCGGTSYFNTSNQSCVAGNSDICGDRPVVDEVGFTCPSNSPLNIPNPQNCSQFYLCSGTHVSGPLACSLDYAFDEQINSCQPKETVDCGDRPKMY</sequence>
<dbReference type="SMART" id="SM00494">
    <property type="entry name" value="ChtBD2"/>
    <property type="match status" value="2"/>
</dbReference>
<evidence type="ECO:0000256" key="3">
    <source>
        <dbReference type="ARBA" id="ARBA00022737"/>
    </source>
</evidence>
<keyword evidence="1" id="KW-0147">Chitin-binding</keyword>